<dbReference type="SUPFAM" id="SSF46785">
    <property type="entry name" value="Winged helix' DNA-binding domain"/>
    <property type="match status" value="1"/>
</dbReference>
<protein>
    <submittedName>
        <fullName evidence="1">Uncharacterized protein</fullName>
    </submittedName>
</protein>
<organism evidence="1 2">
    <name type="scientific">Pedobacter antarcticus 4BY</name>
    <dbReference type="NCBI Taxonomy" id="1358423"/>
    <lineage>
        <taxon>Bacteria</taxon>
        <taxon>Pseudomonadati</taxon>
        <taxon>Bacteroidota</taxon>
        <taxon>Sphingobacteriia</taxon>
        <taxon>Sphingobacteriales</taxon>
        <taxon>Sphingobacteriaceae</taxon>
        <taxon>Pedobacter</taxon>
    </lineage>
</organism>
<dbReference type="InterPro" id="IPR036390">
    <property type="entry name" value="WH_DNA-bd_sf"/>
</dbReference>
<keyword evidence="2" id="KW-1185">Reference proteome</keyword>
<comment type="caution">
    <text evidence="1">The sequence shown here is derived from an EMBL/GenBank/DDBJ whole genome shotgun (WGS) entry which is preliminary data.</text>
</comment>
<dbReference type="eggNOG" id="COG2345">
    <property type="taxonomic scope" value="Bacteria"/>
</dbReference>
<name>A0A081PEU1_9SPHI</name>
<dbReference type="AlphaFoldDB" id="A0A081PEU1"/>
<dbReference type="InterPro" id="IPR036388">
    <property type="entry name" value="WH-like_DNA-bd_sf"/>
</dbReference>
<dbReference type="Gene3D" id="1.10.10.10">
    <property type="entry name" value="Winged helix-like DNA-binding domain superfamily/Winged helix DNA-binding domain"/>
    <property type="match status" value="1"/>
</dbReference>
<reference evidence="1 2" key="1">
    <citation type="journal article" date="1992" name="Int. J. Syst. Bacteriol.">
        <title>Sphingobacterium antarcticus sp. nov. a Psychrotrophic Bacterium from the Soils of Schirmacher Oasis, Antarctica.</title>
        <authorList>
            <person name="Shivaji S."/>
            <person name="Ray M.K."/>
            <person name="Rao N.S."/>
            <person name="Saiserr L."/>
            <person name="Jagannadham M.V."/>
            <person name="Kumar G.S."/>
            <person name="Reddy G."/>
            <person name="Bhargava P.M."/>
        </authorList>
    </citation>
    <scope>NUCLEOTIDE SEQUENCE [LARGE SCALE GENOMIC DNA]</scope>
    <source>
        <strain evidence="1 2">4BY</strain>
    </source>
</reference>
<proteinExistence type="predicted"/>
<sequence>MENRLHFRERCLGLLKNNGPQTLLDLAAALKLTVEGARFQIRRLEAEGLVRSEAQPSGRGRPQQFWSLTQLGESRFPDTHASLTVRLMEVMKETLGEQAVSQVISVDGDHSTRRYLQALEGITDPVTRITRFAAIRSTEGYMAQFIQDDLSYIFVENHCPINVAAHANPAICCAEFKTLKAVVGEEIPVNRIEYIVAGNRRCAYRVHL</sequence>
<evidence type="ECO:0000313" key="2">
    <source>
        <dbReference type="Proteomes" id="UP000028007"/>
    </source>
</evidence>
<dbReference type="RefSeq" id="WP_037442531.1">
    <property type="nucleotide sequence ID" value="NZ_JNFF01000080.1"/>
</dbReference>
<gene>
    <name evidence="1" type="ORF">N180_17590</name>
</gene>
<accession>A0A081PEU1</accession>
<dbReference type="Proteomes" id="UP000028007">
    <property type="component" value="Unassembled WGS sequence"/>
</dbReference>
<dbReference type="OrthoDB" id="155998at2"/>
<dbReference type="EMBL" id="JNFF01000080">
    <property type="protein sequence ID" value="KEQ29214.1"/>
    <property type="molecule type" value="Genomic_DNA"/>
</dbReference>
<dbReference type="Pfam" id="PF13412">
    <property type="entry name" value="HTH_24"/>
    <property type="match status" value="1"/>
</dbReference>
<evidence type="ECO:0000313" key="1">
    <source>
        <dbReference type="EMBL" id="KEQ29214.1"/>
    </source>
</evidence>